<reference evidence="2 3" key="1">
    <citation type="submission" date="2018-03" db="EMBL/GenBank/DDBJ databases">
        <title>Genomic Encyclopedia of Archaeal and Bacterial Type Strains, Phase II (KMG-II): from individual species to whole genera.</title>
        <authorList>
            <person name="Goeker M."/>
        </authorList>
    </citation>
    <scope>NUCLEOTIDE SEQUENCE [LARGE SCALE GENOMIC DNA]</scope>
    <source>
        <strain evidence="2 3">DSM 45312</strain>
    </source>
</reference>
<feature type="region of interest" description="Disordered" evidence="1">
    <location>
        <begin position="206"/>
        <end position="246"/>
    </location>
</feature>
<keyword evidence="3" id="KW-1185">Reference proteome</keyword>
<evidence type="ECO:0000313" key="3">
    <source>
        <dbReference type="Proteomes" id="UP000240542"/>
    </source>
</evidence>
<gene>
    <name evidence="2" type="ORF">CLV63_107178</name>
</gene>
<evidence type="ECO:0000256" key="1">
    <source>
        <dbReference type="SAM" id="MobiDB-lite"/>
    </source>
</evidence>
<accession>A0A2P8DKN0</accession>
<dbReference type="EMBL" id="PYGA01000007">
    <property type="protein sequence ID" value="PSK97785.1"/>
    <property type="molecule type" value="Genomic_DNA"/>
</dbReference>
<dbReference type="Proteomes" id="UP000240542">
    <property type="component" value="Unassembled WGS sequence"/>
</dbReference>
<evidence type="ECO:0000313" key="2">
    <source>
        <dbReference type="EMBL" id="PSK97785.1"/>
    </source>
</evidence>
<evidence type="ECO:0008006" key="4">
    <source>
        <dbReference type="Google" id="ProtNLM"/>
    </source>
</evidence>
<name>A0A2P8DKN0_9ACTN</name>
<organism evidence="2 3">
    <name type="scientific">Murinocardiopsis flavida</name>
    <dbReference type="NCBI Taxonomy" id="645275"/>
    <lineage>
        <taxon>Bacteria</taxon>
        <taxon>Bacillati</taxon>
        <taxon>Actinomycetota</taxon>
        <taxon>Actinomycetes</taxon>
        <taxon>Streptosporangiales</taxon>
        <taxon>Nocardiopsidaceae</taxon>
        <taxon>Murinocardiopsis</taxon>
    </lineage>
</organism>
<feature type="compositionally biased region" description="Low complexity" evidence="1">
    <location>
        <begin position="227"/>
        <end position="246"/>
    </location>
</feature>
<sequence length="246" mass="24691">MSVTEAQGQPRVRHLRSAVAAAESDVPVRGRPAAAVLPALRTLVPELPAGSLVSVAGGGSASLAAALVAGASEGGAWCAVVGVPEFGVRSAVGMGADPQRLLLVDDPGRRWAETVAALAEGVGLVLTRAPAPVAPALARRLTSVARRHGCVLVVAGTAWEGTWLRLEVTASVWTGLAQGHGHLRGRRATVAALGRGAGGGRRAALWLPGPDGAVGPDRTAEAPQDGGVRPVRAAPRTAGTTTTEVA</sequence>
<proteinExistence type="predicted"/>
<dbReference type="AlphaFoldDB" id="A0A2P8DKN0"/>
<comment type="caution">
    <text evidence="2">The sequence shown here is derived from an EMBL/GenBank/DDBJ whole genome shotgun (WGS) entry which is preliminary data.</text>
</comment>
<protein>
    <recommendedName>
        <fullName evidence="4">Protein RecA</fullName>
    </recommendedName>
</protein>